<protein>
    <submittedName>
        <fullName evidence="3">VWD domain-containing protein</fullName>
    </submittedName>
</protein>
<name>A0A9X3EJB3_9BACT</name>
<accession>A0A9X3EJB3</accession>
<dbReference type="AlphaFoldDB" id="A0A9X3EJB3"/>
<reference evidence="3" key="1">
    <citation type="submission" date="2022-11" db="EMBL/GenBank/DDBJ databases">
        <title>Minimal conservation of predation-associated metabolite biosynthetic gene clusters underscores biosynthetic potential of Myxococcota including descriptions for ten novel species: Archangium lansinium sp. nov., Myxococcus landrumus sp. nov., Nannocystis bai.</title>
        <authorList>
            <person name="Ahearne A."/>
            <person name="Stevens C."/>
            <person name="Phillips K."/>
        </authorList>
    </citation>
    <scope>NUCLEOTIDE SEQUENCE</scope>
    <source>
        <strain evidence="3">Na p29</strain>
    </source>
</reference>
<evidence type="ECO:0000256" key="1">
    <source>
        <dbReference type="SAM" id="SignalP"/>
    </source>
</evidence>
<evidence type="ECO:0000313" key="3">
    <source>
        <dbReference type="EMBL" id="MCY1004245.1"/>
    </source>
</evidence>
<feature type="chain" id="PRO_5040816295" evidence="1">
    <location>
        <begin position="22"/>
        <end position="1078"/>
    </location>
</feature>
<keyword evidence="4" id="KW-1185">Reference proteome</keyword>
<dbReference type="SMART" id="SM00216">
    <property type="entry name" value="VWD"/>
    <property type="match status" value="1"/>
</dbReference>
<organism evidence="3 4">
    <name type="scientific">Nannocystis pusilla</name>
    <dbReference type="NCBI Taxonomy" id="889268"/>
    <lineage>
        <taxon>Bacteria</taxon>
        <taxon>Pseudomonadati</taxon>
        <taxon>Myxococcota</taxon>
        <taxon>Polyangia</taxon>
        <taxon>Nannocystales</taxon>
        <taxon>Nannocystaceae</taxon>
        <taxon>Nannocystis</taxon>
    </lineage>
</organism>
<evidence type="ECO:0000259" key="2">
    <source>
        <dbReference type="PROSITE" id="PS51233"/>
    </source>
</evidence>
<dbReference type="InterPro" id="IPR001846">
    <property type="entry name" value="VWF_type-D"/>
</dbReference>
<dbReference type="Proteomes" id="UP001150924">
    <property type="component" value="Unassembled WGS sequence"/>
</dbReference>
<sequence length="1078" mass="114004">MRKRHLLLTSLSLAGLHGCEAAEPPAAEAAAPRNVSLWEPPLESCLTGVKISFQHGDGTTDVATSVSQGLEQFARPGDLVELSFAVTPGCIADHGPRVTLAAYTTPGITMQSLVPVQPPQAYDVHTARLEGGEATLAVRLPDCFFHVALAFGEPLPVLSAPRTYEAEKRLIAATQGGEAGCGDVPRLAVEAFDTVERGWGDAPLVTHFGWNILAGKGTGDLTCELDFEGDGEVDEVLSPCPVTTSDIKVDGLPVHTFDQLGEHRPELVVSEGGRRLWAGTTVLANHLDYTSDVRFPEQHPYFVAAKLTPAEAPTLSQLVLSYSSMKGLPNIQAGDVVVGQGGAGYMLRVVKRFQSGSTLTLYGHPVGLDETIAGGYFGVRDVAISTADAHCVGKCIGTITPVPAAPGGIFATKQALALGAAADELMGDEEDKLGVKITIPLAEGTSPGTASEAEVFAGIVVKKFSIDGLVFGDLRVDIDVAPTIEASVAVKAEIADSLHLGDLFIGGLPTPIPVTLHMRPRIDFAMAFKWAGKFTAAAPFQLTHDETGWNHKFAPQISGDADLLETGPGMEFALESKFTLVDEVGFMLGFLYGPHVAPFGALGLKATVDPGACKFCVAVFGEVGGEFGWDAPWGLGTLFDPLVVTLGEREFKKRCEEYDDECDDPQPPGDPGGTWGDVHVISHDGLLFDFQAGGEFVLVRATAGAPLEIQARQAPLGDNLSLSYNTAVAARIGDQRVSFHADMPVEVYVDGEVELLEPGVPVAVGGGVLQLAGDRYLLDWPGGDRLSVRVFADHLDLQVALAPARAGAVEGVLGDADGDRSNDIGLGGGVFLAQPVGFEALYRGPGSFSEAWRVPQDQSLFVYAANTGPQTYRDAPYALMPVSTPPPNPEDIELAEAECSDCPAALRDTCMLDVAFTGDPAFADACHDVAPTPAETMYPADDYVAVAPRYGAAIDCANEKVVFRGPDLATADQYPEGKDLSVRVEAGFNYDSGFFPMDYFDTTSPPAGPGTPASDWGTRFDCVAIGDDGYGECALRLDPTDSPCTNPIDYSLFRFQVQEIAGEPALHDIAYFTAPSDE</sequence>
<keyword evidence="1" id="KW-0732">Signal</keyword>
<evidence type="ECO:0000313" key="4">
    <source>
        <dbReference type="Proteomes" id="UP001150924"/>
    </source>
</evidence>
<dbReference type="EMBL" id="JAPNKE010000002">
    <property type="protein sequence ID" value="MCY1004245.1"/>
    <property type="molecule type" value="Genomic_DNA"/>
</dbReference>
<dbReference type="PANTHER" id="PTHR13802">
    <property type="entry name" value="MUCIN 4-RELATED"/>
    <property type="match status" value="1"/>
</dbReference>
<dbReference type="RefSeq" id="WP_267765784.1">
    <property type="nucleotide sequence ID" value="NZ_JAPNKE010000002.1"/>
</dbReference>
<dbReference type="PANTHER" id="PTHR13802:SF52">
    <property type="entry name" value="MUCIN-4"/>
    <property type="match status" value="1"/>
</dbReference>
<dbReference type="PROSITE" id="PS51233">
    <property type="entry name" value="VWFD"/>
    <property type="match status" value="1"/>
</dbReference>
<gene>
    <name evidence="3" type="ORF">OV079_01405</name>
</gene>
<dbReference type="Pfam" id="PF00094">
    <property type="entry name" value="VWD"/>
    <property type="match status" value="1"/>
</dbReference>
<proteinExistence type="predicted"/>
<dbReference type="InterPro" id="IPR051495">
    <property type="entry name" value="Epithelial_Barrier/Signaling"/>
</dbReference>
<feature type="domain" description="VWFD" evidence="2">
    <location>
        <begin position="670"/>
        <end position="860"/>
    </location>
</feature>
<comment type="caution">
    <text evidence="3">The sequence shown here is derived from an EMBL/GenBank/DDBJ whole genome shotgun (WGS) entry which is preliminary data.</text>
</comment>
<feature type="signal peptide" evidence="1">
    <location>
        <begin position="1"/>
        <end position="21"/>
    </location>
</feature>